<comment type="caution">
    <text evidence="1">The sequence shown here is derived from an EMBL/GenBank/DDBJ whole genome shotgun (WGS) entry which is preliminary data.</text>
</comment>
<sequence length="144" mass="15782">MILVWSLAVIVLIVVAAGAGTLIDSPSTINPACTSAECARRGTTQRFSDVPQQNYRTGASEEDLYEQAYEEGYEQGFEDGYSEGRDEGYNQGRKEAEDGWQLLPRLDHHSRAAWVVRRALDRLGRGLPRASAGVSEAGARPLAR</sequence>
<proteinExistence type="predicted"/>
<evidence type="ECO:0008006" key="3">
    <source>
        <dbReference type="Google" id="ProtNLM"/>
    </source>
</evidence>
<reference evidence="2" key="1">
    <citation type="journal article" date="2019" name="Int. J. Syst. Evol. Microbiol.">
        <title>The Global Catalogue of Microorganisms (GCM) 10K type strain sequencing project: providing services to taxonomists for standard genome sequencing and annotation.</title>
        <authorList>
            <consortium name="The Broad Institute Genomics Platform"/>
            <consortium name="The Broad Institute Genome Sequencing Center for Infectious Disease"/>
            <person name="Wu L."/>
            <person name="Ma J."/>
        </authorList>
    </citation>
    <scope>NUCLEOTIDE SEQUENCE [LARGE SCALE GENOMIC DNA]</scope>
    <source>
        <strain evidence="2">JCM 17695</strain>
    </source>
</reference>
<organism evidence="1 2">
    <name type="scientific">Actinokineospora soli</name>
    <dbReference type="NCBI Taxonomy" id="1048753"/>
    <lineage>
        <taxon>Bacteria</taxon>
        <taxon>Bacillati</taxon>
        <taxon>Actinomycetota</taxon>
        <taxon>Actinomycetes</taxon>
        <taxon>Pseudonocardiales</taxon>
        <taxon>Pseudonocardiaceae</taxon>
        <taxon>Actinokineospora</taxon>
    </lineage>
</organism>
<protein>
    <recommendedName>
        <fullName evidence="3">Essential protein Yae1 N-terminal domain-containing protein</fullName>
    </recommendedName>
</protein>
<dbReference type="Proteomes" id="UP001596512">
    <property type="component" value="Unassembled WGS sequence"/>
</dbReference>
<gene>
    <name evidence="1" type="ORF">ACFQV2_37080</name>
</gene>
<name>A0ABW2TY65_9PSEU</name>
<dbReference type="EMBL" id="JBHTEY010000004">
    <property type="protein sequence ID" value="MFC7618173.1"/>
    <property type="molecule type" value="Genomic_DNA"/>
</dbReference>
<evidence type="ECO:0000313" key="1">
    <source>
        <dbReference type="EMBL" id="MFC7618173.1"/>
    </source>
</evidence>
<keyword evidence="2" id="KW-1185">Reference proteome</keyword>
<evidence type="ECO:0000313" key="2">
    <source>
        <dbReference type="Proteomes" id="UP001596512"/>
    </source>
</evidence>
<accession>A0ABW2TY65</accession>